<reference evidence="1" key="1">
    <citation type="submission" date="2024-04" db="EMBL/GenBank/DDBJ databases">
        <authorList>
            <person name="Roder T."/>
            <person name="Oberhansli S."/>
            <person name="Kreuzer M."/>
        </authorList>
    </citation>
    <scope>NUCLEOTIDE SEQUENCE</scope>
    <source>
        <strain evidence="1">LWS13-1.2</strain>
    </source>
</reference>
<organism evidence="1">
    <name type="scientific">Microbacterium sp. LWS13-1.2</name>
    <dbReference type="NCBI Taxonomy" id="3135264"/>
    <lineage>
        <taxon>Bacteria</taxon>
        <taxon>Bacillati</taxon>
        <taxon>Actinomycetota</taxon>
        <taxon>Actinomycetes</taxon>
        <taxon>Micrococcales</taxon>
        <taxon>Microbacteriaceae</taxon>
        <taxon>Microbacterium</taxon>
    </lineage>
</organism>
<name>A0AAU6S9H6_9MICO</name>
<protein>
    <submittedName>
        <fullName evidence="1">Uncharacterized protein</fullName>
    </submittedName>
</protein>
<dbReference type="AlphaFoldDB" id="A0AAU6S9H6"/>
<dbReference type="RefSeq" id="WP_349428102.1">
    <property type="nucleotide sequence ID" value="NZ_CP151632.1"/>
</dbReference>
<gene>
    <name evidence="1" type="ORF">MRBLWS13_001186</name>
</gene>
<sequence>MRGEPVDEPDTAWESCDARYRVFVYTGPEAAVKAIDIVDASLHEVMDSTRALAENDRNMWSLALVMDAAEPRGRGLVWLSGMDYHCAPASAFEWRLRAEMQDRYLSARSRRHEAVVLPNGLRVVRMFPEWGVTWPLWESFTDNYPMDAAALGLSDSLAAELAAWNDRWQDGGLEGPLPVGWHDEGWALYGRLQAELDGIAEVRPDFGR</sequence>
<proteinExistence type="predicted"/>
<dbReference type="EMBL" id="CP151632">
    <property type="protein sequence ID" value="WZO33558.1"/>
    <property type="molecule type" value="Genomic_DNA"/>
</dbReference>
<accession>A0AAU6S9H6</accession>
<evidence type="ECO:0000313" key="1">
    <source>
        <dbReference type="EMBL" id="WZO33558.1"/>
    </source>
</evidence>